<protein>
    <submittedName>
        <fullName evidence="4">Amino acid ABC transporter substrate-binding protein, PAAT family</fullName>
    </submittedName>
</protein>
<feature type="chain" id="PRO_5039530259" evidence="2">
    <location>
        <begin position="22"/>
        <end position="289"/>
    </location>
</feature>
<sequence length="289" mass="31956">MNWFFKVALAFVLVFSLAGCGLDLGGASGSTLEKVKEEGTIKVGFANEKPYAYRDENGKVTGEAVEISREIFKQMGIKEIDPVLTDFSQLIPGLKAGRFDVITAGMYITPERCKEVTFANPEYQIGEGLAVKKGNPKNLHSYEDIVSKKDVKVGVMRGGIEVTYLKDMEVKEGQIKLYSDQPSVVQALKSGRVDAITMTGPSLRDVLQAQGTDGIEIVEDFKQPVIEGKSVVGYGAAAFRKDDREFQQKFNEELEKLKENGKLLKILQKFNFAKENLPGDHTQEELCKG</sequence>
<accession>A0A1N7KNZ8</accession>
<evidence type="ECO:0000256" key="1">
    <source>
        <dbReference type="ARBA" id="ARBA00022729"/>
    </source>
</evidence>
<dbReference type="CDD" id="cd01002">
    <property type="entry name" value="PBP2_Ehub_like"/>
    <property type="match status" value="1"/>
</dbReference>
<dbReference type="OrthoDB" id="115856at2"/>
<dbReference type="AlphaFoldDB" id="A0A1N7KNZ8"/>
<name>A0A1N7KNZ8_9BACL</name>
<dbReference type="NCBIfam" id="TIGR02995">
    <property type="entry name" value="ectoine_ehuB"/>
    <property type="match status" value="1"/>
</dbReference>
<evidence type="ECO:0000313" key="5">
    <source>
        <dbReference type="Proteomes" id="UP000186795"/>
    </source>
</evidence>
<dbReference type="InterPro" id="IPR014337">
    <property type="entry name" value="Ectoine_EhuB"/>
</dbReference>
<dbReference type="Gene3D" id="3.40.190.10">
    <property type="entry name" value="Periplasmic binding protein-like II"/>
    <property type="match status" value="2"/>
</dbReference>
<dbReference type="PANTHER" id="PTHR35936">
    <property type="entry name" value="MEMBRANE-BOUND LYTIC MUREIN TRANSGLYCOSYLASE F"/>
    <property type="match status" value="1"/>
</dbReference>
<evidence type="ECO:0000256" key="2">
    <source>
        <dbReference type="SAM" id="SignalP"/>
    </source>
</evidence>
<evidence type="ECO:0000259" key="3">
    <source>
        <dbReference type="SMART" id="SM00062"/>
    </source>
</evidence>
<keyword evidence="5" id="KW-1185">Reference proteome</keyword>
<evidence type="ECO:0000313" key="4">
    <source>
        <dbReference type="EMBL" id="SIS63261.1"/>
    </source>
</evidence>
<feature type="domain" description="Solute-binding protein family 3/N-terminal" evidence="3">
    <location>
        <begin position="40"/>
        <end position="274"/>
    </location>
</feature>
<dbReference type="PANTHER" id="PTHR35936:SF17">
    <property type="entry name" value="ARGININE-BINDING EXTRACELLULAR PROTEIN ARTP"/>
    <property type="match status" value="1"/>
</dbReference>
<proteinExistence type="predicted"/>
<dbReference type="RefSeq" id="WP_076524105.1">
    <property type="nucleotide sequence ID" value="NZ_CP048103.1"/>
</dbReference>
<dbReference type="SMART" id="SM00062">
    <property type="entry name" value="PBPb"/>
    <property type="match status" value="1"/>
</dbReference>
<keyword evidence="1 2" id="KW-0732">Signal</keyword>
<dbReference type="Proteomes" id="UP000186795">
    <property type="component" value="Unassembled WGS sequence"/>
</dbReference>
<reference evidence="5" key="1">
    <citation type="submission" date="2017-01" db="EMBL/GenBank/DDBJ databases">
        <authorList>
            <person name="Varghese N."/>
            <person name="Submissions S."/>
        </authorList>
    </citation>
    <scope>NUCLEOTIDE SEQUENCE [LARGE SCALE GENOMIC DNA]</scope>
    <source>
        <strain evidence="5">DSM 45196</strain>
    </source>
</reference>
<dbReference type="InterPro" id="IPR001638">
    <property type="entry name" value="Solute-binding_3/MltF_N"/>
</dbReference>
<gene>
    <name evidence="4" type="ORF">SAMN05421790_103187</name>
</gene>
<dbReference type="SUPFAM" id="SSF53850">
    <property type="entry name" value="Periplasmic binding protein-like II"/>
    <property type="match status" value="1"/>
</dbReference>
<dbReference type="GO" id="GO:0033294">
    <property type="term" value="F:ectoine binding"/>
    <property type="evidence" value="ECO:0007669"/>
    <property type="project" value="InterPro"/>
</dbReference>
<organism evidence="4 5">
    <name type="scientific">Kroppenstedtia eburnea</name>
    <dbReference type="NCBI Taxonomy" id="714067"/>
    <lineage>
        <taxon>Bacteria</taxon>
        <taxon>Bacillati</taxon>
        <taxon>Bacillota</taxon>
        <taxon>Bacilli</taxon>
        <taxon>Bacillales</taxon>
        <taxon>Thermoactinomycetaceae</taxon>
        <taxon>Kroppenstedtia</taxon>
    </lineage>
</organism>
<dbReference type="EMBL" id="FTOD01000003">
    <property type="protein sequence ID" value="SIS63261.1"/>
    <property type="molecule type" value="Genomic_DNA"/>
</dbReference>
<feature type="signal peptide" evidence="2">
    <location>
        <begin position="1"/>
        <end position="21"/>
    </location>
</feature>
<dbReference type="Pfam" id="PF00497">
    <property type="entry name" value="SBP_bac_3"/>
    <property type="match status" value="1"/>
</dbReference>
<dbReference type="GO" id="GO:0051470">
    <property type="term" value="P:ectoine transmembrane transport"/>
    <property type="evidence" value="ECO:0007669"/>
    <property type="project" value="InterPro"/>
</dbReference>
<dbReference type="PROSITE" id="PS51257">
    <property type="entry name" value="PROKAR_LIPOPROTEIN"/>
    <property type="match status" value="1"/>
</dbReference>